<sequence>MINARTTSDAKGAQMSKNVEKTNEDNKALKEANDLLTKELKMYKERLLIFGNKPVNNTVLKKDYDQLETQFLVEKQKNEDLEKEKRNKLDETSKQNEILKDRLLEATLPKDVRNLVITSCVEIEKKNLREEFASFSKKSKDVSNESQTVDKFCASLQIENAHLKQTYLNQFKIQGLKLINKKNLPESETCVLQIKIVKLGKTLAKQTKENSDLFMKIDNLENTFAIELKRETTGNMTHFDEENFVFGS</sequence>
<evidence type="ECO:0000256" key="1">
    <source>
        <dbReference type="SAM" id="MobiDB-lite"/>
    </source>
</evidence>
<proteinExistence type="predicted"/>
<name>A0ABQ5DIK1_9ASTR</name>
<comment type="caution">
    <text evidence="2">The sequence shown here is derived from an EMBL/GenBank/DDBJ whole genome shotgun (WGS) entry which is preliminary data.</text>
</comment>
<dbReference type="Proteomes" id="UP001151760">
    <property type="component" value="Unassembled WGS sequence"/>
</dbReference>
<reference evidence="2" key="1">
    <citation type="journal article" date="2022" name="Int. J. Mol. Sci.">
        <title>Draft Genome of Tanacetum Coccineum: Genomic Comparison of Closely Related Tanacetum-Family Plants.</title>
        <authorList>
            <person name="Yamashiro T."/>
            <person name="Shiraishi A."/>
            <person name="Nakayama K."/>
            <person name="Satake H."/>
        </authorList>
    </citation>
    <scope>NUCLEOTIDE SEQUENCE</scope>
</reference>
<dbReference type="EMBL" id="BQNB010015355">
    <property type="protein sequence ID" value="GJT39051.1"/>
    <property type="molecule type" value="Genomic_DNA"/>
</dbReference>
<evidence type="ECO:0000313" key="2">
    <source>
        <dbReference type="EMBL" id="GJT39051.1"/>
    </source>
</evidence>
<protein>
    <submittedName>
        <fullName evidence="2">Uncharacterized protein</fullName>
    </submittedName>
</protein>
<evidence type="ECO:0000313" key="3">
    <source>
        <dbReference type="Proteomes" id="UP001151760"/>
    </source>
</evidence>
<feature type="region of interest" description="Disordered" evidence="1">
    <location>
        <begin position="1"/>
        <end position="26"/>
    </location>
</feature>
<gene>
    <name evidence="2" type="ORF">Tco_0938916</name>
</gene>
<reference evidence="2" key="2">
    <citation type="submission" date="2022-01" db="EMBL/GenBank/DDBJ databases">
        <authorList>
            <person name="Yamashiro T."/>
            <person name="Shiraishi A."/>
            <person name="Satake H."/>
            <person name="Nakayama K."/>
        </authorList>
    </citation>
    <scope>NUCLEOTIDE SEQUENCE</scope>
</reference>
<keyword evidence="3" id="KW-1185">Reference proteome</keyword>
<accession>A0ABQ5DIK1</accession>
<organism evidence="2 3">
    <name type="scientific">Tanacetum coccineum</name>
    <dbReference type="NCBI Taxonomy" id="301880"/>
    <lineage>
        <taxon>Eukaryota</taxon>
        <taxon>Viridiplantae</taxon>
        <taxon>Streptophyta</taxon>
        <taxon>Embryophyta</taxon>
        <taxon>Tracheophyta</taxon>
        <taxon>Spermatophyta</taxon>
        <taxon>Magnoliopsida</taxon>
        <taxon>eudicotyledons</taxon>
        <taxon>Gunneridae</taxon>
        <taxon>Pentapetalae</taxon>
        <taxon>asterids</taxon>
        <taxon>campanulids</taxon>
        <taxon>Asterales</taxon>
        <taxon>Asteraceae</taxon>
        <taxon>Asteroideae</taxon>
        <taxon>Anthemideae</taxon>
        <taxon>Anthemidinae</taxon>
        <taxon>Tanacetum</taxon>
    </lineage>
</organism>